<dbReference type="InterPro" id="IPR038247">
    <property type="entry name" value="Jag_N_dom_sf"/>
</dbReference>
<reference evidence="2 3" key="1">
    <citation type="submission" date="2016-10" db="EMBL/GenBank/DDBJ databases">
        <authorList>
            <person name="de Groot N.N."/>
        </authorList>
    </citation>
    <scope>NUCLEOTIDE SEQUENCE [LARGE SCALE GENOMIC DNA]</scope>
    <source>
        <strain evidence="2 3">CGMCC 1.3442</strain>
    </source>
</reference>
<dbReference type="InterPro" id="IPR032782">
    <property type="entry name" value="KhpB_N"/>
</dbReference>
<sequence length="727" mass="80702">MTNEILESNVENHFHSIHGLVGESLNGKSPNYPLVKGRNSMQRFISKGRNIEEAINLGLKVMGVEREGVEIEVVQMGSKGFIGIGRKPAIVKLSLNQNSHEDQELSTSNDQNRDGDLSIEEAIDHMSFEDGLEDDGSINKQDDLLGKVWVDNGQVFVKDSSTKYPAVTIGEGIKLIKNNEEIKEKSTILTEKDQVDIQIEGDIQKETTDWKVHLEDQELRAVLEVNPGYEIHRNLKDIEPDEHIELSIEEMKEVINTLSYEEVIEELDLLRIAYGINYNEIIQATTVTEPSQFTVAKGLKPQSGENGWVEYKVDINPQNGLVEGEDGKVDFRESKLIPTVEKGEFIAVIHPPKPGIPGVTVTNEPLPAPQTFPIKLSTGKGIAEVDQQLVATESGRPSIEQRGQLVKAAIVPKLLHRGNVNLSSGNIRFNGDVEIIGEVEENMLVEADGEIFVHKSTSYASLTTSNSIVVKGNVVSSELEAGKSNMLMVELGHLLEKMHQQIDQMITFIKQLSQSQAFKSNGFSMTDLQPLITIILEKRFKGFASHAKEYQEAIQSEGEFLSEEWGQVANELKHIFLTLSNQRITMDRLINLSKKMKELAEFSQIPTDHNTYISIAEADNSSLYCSGDINIIGKGSINSKVHTDGHLHVRGLVRGGEVYGRLGVKIREVGSNSGAKTVVSVPGDQIIKINRALEGTVLKIGNAKYTLYEERKHVMAKLNESEEIIFV</sequence>
<evidence type="ECO:0000313" key="3">
    <source>
        <dbReference type="Proteomes" id="UP000199334"/>
    </source>
</evidence>
<dbReference type="Proteomes" id="UP000199334">
    <property type="component" value="Unassembled WGS sequence"/>
</dbReference>
<dbReference type="InterPro" id="IPR046865">
    <property type="entry name" value="FapA_b_solenoid"/>
</dbReference>
<evidence type="ECO:0000313" key="2">
    <source>
        <dbReference type="EMBL" id="SDN48778.1"/>
    </source>
</evidence>
<dbReference type="PANTHER" id="PTHR38032">
    <property type="entry name" value="POLYMERASE-RELATED"/>
    <property type="match status" value="1"/>
</dbReference>
<dbReference type="AlphaFoldDB" id="A0A1H0BT28"/>
<dbReference type="STRING" id="237069.SAMN05216498_2377"/>
<keyword evidence="3" id="KW-1185">Reference proteome</keyword>
<gene>
    <name evidence="2" type="ORF">SAMN05216498_2377</name>
</gene>
<dbReference type="Pfam" id="PF14804">
    <property type="entry name" value="Jag_N"/>
    <property type="match status" value="1"/>
</dbReference>
<organism evidence="2 3">
    <name type="scientific">Tenuibacillus multivorans</name>
    <dbReference type="NCBI Taxonomy" id="237069"/>
    <lineage>
        <taxon>Bacteria</taxon>
        <taxon>Bacillati</taxon>
        <taxon>Bacillota</taxon>
        <taxon>Bacilli</taxon>
        <taxon>Bacillales</taxon>
        <taxon>Bacillaceae</taxon>
        <taxon>Tenuibacillus</taxon>
    </lineage>
</organism>
<evidence type="ECO:0000259" key="1">
    <source>
        <dbReference type="SMART" id="SM01245"/>
    </source>
</evidence>
<dbReference type="Pfam" id="PF03961">
    <property type="entry name" value="FapA"/>
    <property type="match status" value="1"/>
</dbReference>
<name>A0A1H0BT28_9BACI</name>
<dbReference type="InterPro" id="IPR046866">
    <property type="entry name" value="FapA_N"/>
</dbReference>
<dbReference type="EMBL" id="FNIG01000005">
    <property type="protein sequence ID" value="SDN48778.1"/>
    <property type="molecule type" value="Genomic_DNA"/>
</dbReference>
<protein>
    <recommendedName>
        <fullName evidence="1">RNA-binding protein KhpB N-terminal domain-containing protein</fullName>
    </recommendedName>
</protein>
<dbReference type="PANTHER" id="PTHR38032:SF1">
    <property type="entry name" value="RNA-BINDING PROTEIN KHPB N-TERMINAL DOMAIN-CONTAINING PROTEIN"/>
    <property type="match status" value="1"/>
</dbReference>
<dbReference type="SMART" id="SM01245">
    <property type="entry name" value="Jag_N"/>
    <property type="match status" value="1"/>
</dbReference>
<dbReference type="Gene3D" id="3.30.30.80">
    <property type="entry name" value="probable RNA-binding protein from clostridium symbiosum atcc 14940"/>
    <property type="match status" value="1"/>
</dbReference>
<dbReference type="InterPro" id="IPR005646">
    <property type="entry name" value="FapA"/>
</dbReference>
<dbReference type="Pfam" id="PF20250">
    <property type="entry name" value="FapA_N"/>
    <property type="match status" value="1"/>
</dbReference>
<dbReference type="RefSeq" id="WP_245686843.1">
    <property type="nucleotide sequence ID" value="NZ_BJVZ01000008.1"/>
</dbReference>
<feature type="domain" description="RNA-binding protein KhpB N-terminal" evidence="1">
    <location>
        <begin position="45"/>
        <end position="96"/>
    </location>
</feature>
<accession>A0A1H0BT28</accession>
<proteinExistence type="predicted"/>